<feature type="compositionally biased region" description="Pro residues" evidence="1">
    <location>
        <begin position="1008"/>
        <end position="1029"/>
    </location>
</feature>
<feature type="compositionally biased region" description="Basic and acidic residues" evidence="1">
    <location>
        <begin position="2006"/>
        <end position="2019"/>
    </location>
</feature>
<gene>
    <name evidence="2" type="ORF">D9757_013957</name>
</gene>
<feature type="compositionally biased region" description="Acidic residues" evidence="1">
    <location>
        <begin position="1966"/>
        <end position="2005"/>
    </location>
</feature>
<feature type="compositionally biased region" description="Polar residues" evidence="1">
    <location>
        <begin position="1050"/>
        <end position="1060"/>
    </location>
</feature>
<evidence type="ECO:0000313" key="3">
    <source>
        <dbReference type="Proteomes" id="UP000518752"/>
    </source>
</evidence>
<feature type="region of interest" description="Disordered" evidence="1">
    <location>
        <begin position="863"/>
        <end position="917"/>
    </location>
</feature>
<reference evidence="2 3" key="1">
    <citation type="journal article" date="2020" name="ISME J.">
        <title>Uncovering the hidden diversity of litter-decomposition mechanisms in mushroom-forming fungi.</title>
        <authorList>
            <person name="Floudas D."/>
            <person name="Bentzer J."/>
            <person name="Ahren D."/>
            <person name="Johansson T."/>
            <person name="Persson P."/>
            <person name="Tunlid A."/>
        </authorList>
    </citation>
    <scope>NUCLEOTIDE SEQUENCE [LARGE SCALE GENOMIC DNA]</scope>
    <source>
        <strain evidence="2 3">CBS 406.79</strain>
    </source>
</reference>
<keyword evidence="3" id="KW-1185">Reference proteome</keyword>
<feature type="region of interest" description="Disordered" evidence="1">
    <location>
        <begin position="1"/>
        <end position="56"/>
    </location>
</feature>
<dbReference type="InterPro" id="IPR041078">
    <property type="entry name" value="Plavaka"/>
</dbReference>
<dbReference type="EMBL" id="JAACJN010000228">
    <property type="protein sequence ID" value="KAF5358856.1"/>
    <property type="molecule type" value="Genomic_DNA"/>
</dbReference>
<feature type="region of interest" description="Disordered" evidence="1">
    <location>
        <begin position="994"/>
        <end position="1033"/>
    </location>
</feature>
<sequence>MHGHPIMSTATENVESPRKRRRITRNPFIEDEADDDGSEDEDGPGTADKVVEEDGTRKQEVLNNAPTLFANVIRKIEESATERVQTIDIARFWHENHHLLQDNLYSHPKASDITQQYIVFHVNCRRGSEKSIIKRIQKDIKSYDRSHPDHAQSQLIADVHPSHMPGYIYLVVLNQFDLSPLCEYLHSFADFLYDHSVINRKTTSMPIHHVVTDFCPRTESPDISIGDWVEIKSKGSYAGSLGLVIPEDSRLEYHLQDCVTVLTIPRIPRSPLEEQSMIDTLLGPPPFPLFFEDADQVSRLYTSMDLLHWGDSGKPVWGAAIANKCINPQSCLSDHSRELFFHGQIFQCGLVLLVVKVSDLKPAPNFWDTAIIHTFLSSHHPEVSHVKMPVPNSWSFEAGEHVHGVQGFIPTYLTSTIGTIEEVLDSTCEVSFNGERLNISKHGLIKSFEGGDPVIILNVGAGTFAMNTSASEAMVFLDQRTRSNLTNENRSDFENLQIHGSYSADSNDEIEQFRSFHPNTLVLASSFRSDSSVSNSTPNDPPVSSSNASLRIRASIWIGLQVLITRHTMRNGYRGVISDVQISSRTPSGLSILVSYEAINVPREWLDYGQVRNLNTLRYVHDAHPSGLTDYYRFKRGFYPCYTESEKSLIQSHDTISRIEDMRKQGLDRQKEEVRQLITLDLNPASNQWILDPRWKLSLGDLEFYVQIHHGELANGVDHKVYLAFVNSRLEVRTREGATNTRHRYKVVPTSDICDVPVGQLRTRDRVSARGFDARGLYLIAFAEGEDKKHIGKLVRRITASRDVKNYLVQRVRVISKAGRQGFEESLLEDEPFRISYTSLLLVHMSRTLNDAGNRLMFNLREHHGGVTMPTDKTDKKNDRSRKKDTSKIQPTYLEGNSYWLGGQTPLPPSSPRGEYTSVRNDVKLKTPPDESLTDETLHPTSWPHIHPIEHHAIQQVQHVKLTSKGKDRLRKAPRLSEDRDIADALGADAHFYQEQNVAGPSRVRTPSPVPPSPPILPPAPPSPSPPPRIMLKPTRSGRARFLPTRFQDNLPTLSRSMPGTFQPEHPIEEPEPEPRPPAPTPEPEIVFNRIRTEPDQFGIFRIYSEVPDSIPDEEVPIEDVCEGPGFPVSPPANPSSIFSSVIKAGSRLKENVLGPFLNITVWRLMSWWYSSEFKSIADLDHLVKDVLQSPDFDRSHLDGFSTDKVIRELDSYTDDTPLFPAEDGWHEISVEIAIPCRGFKKPEANAPRYTVSGIFIRKPLEVIKTVFQSPSARKLHYTPFELHQQTFPGSATSFRLHSELYNSSAFIDEHNRVQADQFKKRKASPEDESLPHPIALAGLMLWSDATRVGHWGDASMWPIYMYLGNQSKYDRSKPSAFAAHHIAYIPKAAFSFQMTSRAGMKSSTAWFWTNACAKNSAEKIQIFVKSKSSELASSFSKRATVFPVKQSITFLVIIPGRQLEFRMIPTFGRDTIRNINKNVSLLQNLAARDYEDFLQVSLPVFEGLFGSYDTYIQDLLFNLNAVHSFAKLRLHSDPALETLDQHTRQLGKSLRRFKNNICPAFATKELAKEAGARYRRNMKQQERRGVSNKGKSVPNDTDNEKTFSLTTYKVHAIGAYSRFISMFGTTDSYSTQVGELEHRRIKRFYSRTNKAFRYVRQVTSQERRVRLIQAIRQRLENQKANENSKADSSQANPRVPFEYKDPLPIADPSTRYQVSKSRSLHLNIMPWLDGLEEDVATKDFLRKLRSHLFCRLTGEHDEISVTQADRGRVFINNNDRMYVHKVLRVNYTTYDQRRCQDSINPRTHSDIMLSSPDDANDDEPYLYARVIGIYHVEASLMKDAKHSAPKRVDFLWVRWYGSLPQRPCWKSRRLPQIGFVDSSDDEAFGFVDPTQVIRAVHLLPNFEVGKYSMMLGPSIARRADEEDMDYLRYYINIFADRDMMTRFCPELTLGTHIASEVPDKSNSSEIEDEQDSTSSEEDDEAEKEEEDSEDGEERENDEENPSEDSSDRNSVESDRYTEGEGSDFGYKTGDSDEEKSEDEEDLDLEAEPNIGPEDGEEPFNHDVDVLDTEGYGAL</sequence>
<feature type="compositionally biased region" description="Acidic residues" evidence="1">
    <location>
        <begin position="29"/>
        <end position="43"/>
    </location>
</feature>
<protein>
    <submittedName>
        <fullName evidence="2">Uncharacterized protein</fullName>
    </submittedName>
</protein>
<dbReference type="OrthoDB" id="2687259at2759"/>
<feature type="region of interest" description="Disordered" evidence="1">
    <location>
        <begin position="1050"/>
        <end position="1084"/>
    </location>
</feature>
<name>A0A8H5G5P7_9AGAR</name>
<feature type="region of interest" description="Disordered" evidence="1">
    <location>
        <begin position="1677"/>
        <end position="1700"/>
    </location>
</feature>
<accession>A0A8H5G5P7</accession>
<feature type="compositionally biased region" description="Basic and acidic residues" evidence="1">
    <location>
        <begin position="872"/>
        <end position="887"/>
    </location>
</feature>
<dbReference type="Pfam" id="PF18759">
    <property type="entry name" value="Plavaka"/>
    <property type="match status" value="1"/>
</dbReference>
<organism evidence="2 3">
    <name type="scientific">Collybiopsis confluens</name>
    <dbReference type="NCBI Taxonomy" id="2823264"/>
    <lineage>
        <taxon>Eukaryota</taxon>
        <taxon>Fungi</taxon>
        <taxon>Dikarya</taxon>
        <taxon>Basidiomycota</taxon>
        <taxon>Agaricomycotina</taxon>
        <taxon>Agaricomycetes</taxon>
        <taxon>Agaricomycetidae</taxon>
        <taxon>Agaricales</taxon>
        <taxon>Marasmiineae</taxon>
        <taxon>Omphalotaceae</taxon>
        <taxon>Collybiopsis</taxon>
    </lineage>
</organism>
<feature type="compositionally biased region" description="Basic and acidic residues" evidence="1">
    <location>
        <begin position="1066"/>
        <end position="1075"/>
    </location>
</feature>
<feature type="compositionally biased region" description="Basic and acidic residues" evidence="1">
    <location>
        <begin position="1677"/>
        <end position="1686"/>
    </location>
</feature>
<evidence type="ECO:0000256" key="1">
    <source>
        <dbReference type="SAM" id="MobiDB-lite"/>
    </source>
</evidence>
<dbReference type="Proteomes" id="UP000518752">
    <property type="component" value="Unassembled WGS sequence"/>
</dbReference>
<evidence type="ECO:0000313" key="2">
    <source>
        <dbReference type="EMBL" id="KAF5358856.1"/>
    </source>
</evidence>
<feature type="region of interest" description="Disordered" evidence="1">
    <location>
        <begin position="1579"/>
        <end position="1601"/>
    </location>
</feature>
<proteinExistence type="predicted"/>
<feature type="region of interest" description="Disordered" evidence="1">
    <location>
        <begin position="1956"/>
        <end position="2075"/>
    </location>
</feature>
<comment type="caution">
    <text evidence="2">The sequence shown here is derived from an EMBL/GenBank/DDBJ whole genome shotgun (WGS) entry which is preliminary data.</text>
</comment>
<feature type="compositionally biased region" description="Acidic residues" evidence="1">
    <location>
        <begin position="2032"/>
        <end position="2047"/>
    </location>
</feature>